<sequence length="191" mass="21557">MKPYALMLLIALFAVSGCRSFPAPTHHAYTTQQELLSAYHWDVLAEHIAVQLRQTLDLTFVDGAIRPAVFLRHTVDSEKIPFLNGLHSQLRTRLLQQGINVVTDTQYADTLIMDVKAQVVEHASPYSEVRRGGRVCFNCAPSRVPYGEVIVSTAVTMGPQYIFSSEDVFYTRAIDFDFYEQPGKVYQVVNQ</sequence>
<evidence type="ECO:0000313" key="2">
    <source>
        <dbReference type="EMBL" id="OUD12329.1"/>
    </source>
</evidence>
<proteinExistence type="predicted"/>
<keyword evidence="3" id="KW-1185">Reference proteome</keyword>
<dbReference type="EMBL" id="MSLT01000023">
    <property type="protein sequence ID" value="OUD12329.1"/>
    <property type="molecule type" value="Genomic_DNA"/>
</dbReference>
<protein>
    <recommendedName>
        <fullName evidence="4">FlgO domain-containing protein</fullName>
    </recommendedName>
</protein>
<evidence type="ECO:0008006" key="4">
    <source>
        <dbReference type="Google" id="ProtNLM"/>
    </source>
</evidence>
<accession>A0A251X547</accession>
<name>A0A251X547_9GAMM</name>
<dbReference type="PROSITE" id="PS51257">
    <property type="entry name" value="PROKAR_LIPOPROTEIN"/>
    <property type="match status" value="1"/>
</dbReference>
<comment type="caution">
    <text evidence="2">The sequence shown here is derived from an EMBL/GenBank/DDBJ whole genome shotgun (WGS) entry which is preliminary data.</text>
</comment>
<gene>
    <name evidence="2" type="ORF">TPSD3_14545</name>
</gene>
<evidence type="ECO:0000313" key="3">
    <source>
        <dbReference type="Proteomes" id="UP000194798"/>
    </source>
</evidence>
<feature type="chain" id="PRO_5013281733" description="FlgO domain-containing protein" evidence="1">
    <location>
        <begin position="21"/>
        <end position="191"/>
    </location>
</feature>
<feature type="signal peptide" evidence="1">
    <location>
        <begin position="1"/>
        <end position="20"/>
    </location>
</feature>
<dbReference type="RefSeq" id="WP_086489276.1">
    <property type="nucleotide sequence ID" value="NZ_MSLT01000023.1"/>
</dbReference>
<keyword evidence="1" id="KW-0732">Signal</keyword>
<organism evidence="2 3">
    <name type="scientific">Thioflexithrix psekupsensis</name>
    <dbReference type="NCBI Taxonomy" id="1570016"/>
    <lineage>
        <taxon>Bacteria</taxon>
        <taxon>Pseudomonadati</taxon>
        <taxon>Pseudomonadota</taxon>
        <taxon>Gammaproteobacteria</taxon>
        <taxon>Thiotrichales</taxon>
        <taxon>Thioflexithrix</taxon>
    </lineage>
</organism>
<evidence type="ECO:0000256" key="1">
    <source>
        <dbReference type="SAM" id="SignalP"/>
    </source>
</evidence>
<dbReference type="Proteomes" id="UP000194798">
    <property type="component" value="Unassembled WGS sequence"/>
</dbReference>
<reference evidence="2 3" key="1">
    <citation type="submission" date="2016-12" db="EMBL/GenBank/DDBJ databases">
        <title>Thioflexothrix psekupsii D3 genome sequencing and assembly.</title>
        <authorList>
            <person name="Fomenkov A."/>
            <person name="Vincze T."/>
            <person name="Grabovich M."/>
            <person name="Anton B.P."/>
            <person name="Dubinina G."/>
            <person name="Orlova M."/>
            <person name="Belousova E."/>
            <person name="Roberts R.J."/>
        </authorList>
    </citation>
    <scope>NUCLEOTIDE SEQUENCE [LARGE SCALE GENOMIC DNA]</scope>
    <source>
        <strain evidence="2">D3</strain>
    </source>
</reference>
<dbReference type="OrthoDB" id="6891340at2"/>
<dbReference type="AlphaFoldDB" id="A0A251X547"/>